<proteinExistence type="predicted"/>
<dbReference type="Proteomes" id="UP000288096">
    <property type="component" value="Unassembled WGS sequence"/>
</dbReference>
<feature type="region of interest" description="Disordered" evidence="1">
    <location>
        <begin position="72"/>
        <end position="96"/>
    </location>
</feature>
<evidence type="ECO:0000313" key="3">
    <source>
        <dbReference type="Proteomes" id="UP000288096"/>
    </source>
</evidence>
<organism evidence="2 3">
    <name type="scientific">Desulfonema ishimotonii</name>
    <dbReference type="NCBI Taxonomy" id="45657"/>
    <lineage>
        <taxon>Bacteria</taxon>
        <taxon>Pseudomonadati</taxon>
        <taxon>Thermodesulfobacteriota</taxon>
        <taxon>Desulfobacteria</taxon>
        <taxon>Desulfobacterales</taxon>
        <taxon>Desulfococcaceae</taxon>
        <taxon>Desulfonema</taxon>
    </lineage>
</organism>
<accession>A0A401FU08</accession>
<keyword evidence="3" id="KW-1185">Reference proteome</keyword>
<reference evidence="3" key="1">
    <citation type="submission" date="2017-11" db="EMBL/GenBank/DDBJ databases">
        <authorList>
            <person name="Watanabe M."/>
            <person name="Kojima H."/>
        </authorList>
    </citation>
    <scope>NUCLEOTIDE SEQUENCE [LARGE SCALE GENOMIC DNA]</scope>
    <source>
        <strain evidence="3">Tokyo 01</strain>
    </source>
</reference>
<dbReference type="SUPFAM" id="SSF58104">
    <property type="entry name" value="Methyl-accepting chemotaxis protein (MCP) signaling domain"/>
    <property type="match status" value="1"/>
</dbReference>
<name>A0A401FU08_9BACT</name>
<dbReference type="EMBL" id="BEXT01000001">
    <property type="protein sequence ID" value="GBC60456.1"/>
    <property type="molecule type" value="Genomic_DNA"/>
</dbReference>
<evidence type="ECO:0000313" key="2">
    <source>
        <dbReference type="EMBL" id="GBC60456.1"/>
    </source>
</evidence>
<evidence type="ECO:0000256" key="1">
    <source>
        <dbReference type="SAM" id="MobiDB-lite"/>
    </source>
</evidence>
<gene>
    <name evidence="2" type="ORF">DENIS_1409</name>
</gene>
<sequence length="96" mass="10581">MCPALKKKDFATAVMALRAVQIIKGDIAAASKEQAQGIEAIHRAMSEIDKITRQTALDAEASAFASEAMDRGKACKKAVRPHRRTTRPSEKRRVKF</sequence>
<feature type="compositionally biased region" description="Basic residues" evidence="1">
    <location>
        <begin position="74"/>
        <end position="86"/>
    </location>
</feature>
<dbReference type="AlphaFoldDB" id="A0A401FU08"/>
<feature type="compositionally biased region" description="Basic and acidic residues" evidence="1">
    <location>
        <begin position="87"/>
        <end position="96"/>
    </location>
</feature>
<reference evidence="3" key="2">
    <citation type="submission" date="2019-01" db="EMBL/GenBank/DDBJ databases">
        <title>Genome sequence of Desulfonema ishimotonii strain Tokyo 01.</title>
        <authorList>
            <person name="Fukui M."/>
        </authorList>
    </citation>
    <scope>NUCLEOTIDE SEQUENCE [LARGE SCALE GENOMIC DNA]</scope>
    <source>
        <strain evidence="3">Tokyo 01</strain>
    </source>
</reference>
<dbReference type="RefSeq" id="WP_124327867.1">
    <property type="nucleotide sequence ID" value="NZ_BEXT01000001.1"/>
</dbReference>
<protein>
    <submittedName>
        <fullName evidence="2">Uncharacterized protein</fullName>
    </submittedName>
</protein>
<comment type="caution">
    <text evidence="2">The sequence shown here is derived from an EMBL/GenBank/DDBJ whole genome shotgun (WGS) entry which is preliminary data.</text>
</comment>